<dbReference type="Proteomes" id="UP000887116">
    <property type="component" value="Unassembled WGS sequence"/>
</dbReference>
<accession>A0A8X6F5V1</accession>
<dbReference type="AlphaFoldDB" id="A0A8X6F5V1"/>
<proteinExistence type="predicted"/>
<evidence type="ECO:0000313" key="2">
    <source>
        <dbReference type="Proteomes" id="UP000887116"/>
    </source>
</evidence>
<reference evidence="1" key="1">
    <citation type="submission" date="2020-07" db="EMBL/GenBank/DDBJ databases">
        <title>Multicomponent nature underlies the extraordinary mechanical properties of spider dragline silk.</title>
        <authorList>
            <person name="Kono N."/>
            <person name="Nakamura H."/>
            <person name="Mori M."/>
            <person name="Yoshida Y."/>
            <person name="Ohtoshi R."/>
            <person name="Malay A.D."/>
            <person name="Moran D.A.P."/>
            <person name="Tomita M."/>
            <person name="Numata K."/>
            <person name="Arakawa K."/>
        </authorList>
    </citation>
    <scope>NUCLEOTIDE SEQUENCE</scope>
</reference>
<protein>
    <submittedName>
        <fullName evidence="1">Integrase_H2C2 domain-containing protein</fullName>
    </submittedName>
</protein>
<dbReference type="OrthoDB" id="10471863at2759"/>
<evidence type="ECO:0000313" key="1">
    <source>
        <dbReference type="EMBL" id="GFQ71197.1"/>
    </source>
</evidence>
<keyword evidence="2" id="KW-1185">Reference proteome</keyword>
<comment type="caution">
    <text evidence="1">The sequence shown here is derived from an EMBL/GenBank/DDBJ whole genome shotgun (WGS) entry which is preliminary data.</text>
</comment>
<gene>
    <name evidence="1" type="primary">AVEN_188444_1</name>
    <name evidence="1" type="ORF">TNCT_692581</name>
</gene>
<name>A0A8X6F5V1_TRICU</name>
<dbReference type="EMBL" id="BMAO01011079">
    <property type="protein sequence ID" value="GFQ71197.1"/>
    <property type="molecule type" value="Genomic_DNA"/>
</dbReference>
<organism evidence="1 2">
    <name type="scientific">Trichonephila clavata</name>
    <name type="common">Joro spider</name>
    <name type="synonym">Nephila clavata</name>
    <dbReference type="NCBI Taxonomy" id="2740835"/>
    <lineage>
        <taxon>Eukaryota</taxon>
        <taxon>Metazoa</taxon>
        <taxon>Ecdysozoa</taxon>
        <taxon>Arthropoda</taxon>
        <taxon>Chelicerata</taxon>
        <taxon>Arachnida</taxon>
        <taxon>Araneae</taxon>
        <taxon>Araneomorphae</taxon>
        <taxon>Entelegynae</taxon>
        <taxon>Araneoidea</taxon>
        <taxon>Nephilidae</taxon>
        <taxon>Trichonephila</taxon>
    </lineage>
</organism>
<sequence>MRLRTLMPPVSLLEKILVSTVQRECFPEPKNVPIIDVVKDNEGLLRVKTKITERKDDPCFLTPILLPANCALTTRLVEYLHKSNCHAAKVLELLPGRDGNIRTLKLKCGNAEIIRPVQRLFPLEIRPEELPIADVGMEGFLNHRAV</sequence>